<dbReference type="GO" id="GO:0005085">
    <property type="term" value="F:guanyl-nucleotide exchange factor activity"/>
    <property type="evidence" value="ECO:0007669"/>
    <property type="project" value="UniProtKB-KW"/>
</dbReference>
<dbReference type="InterPro" id="IPR026506">
    <property type="entry name" value="GDPGP"/>
</dbReference>
<organism evidence="1">
    <name type="scientific">Hanusia phi</name>
    <dbReference type="NCBI Taxonomy" id="3032"/>
    <lineage>
        <taxon>Eukaryota</taxon>
        <taxon>Cryptophyceae</taxon>
        <taxon>Pyrenomonadales</taxon>
        <taxon>Geminigeraceae</taxon>
        <taxon>Hanusia</taxon>
    </lineage>
</organism>
<dbReference type="GO" id="GO:0006006">
    <property type="term" value="P:glucose metabolic process"/>
    <property type="evidence" value="ECO:0007669"/>
    <property type="project" value="TreeGrafter"/>
</dbReference>
<accession>A0A7S0F348</accession>
<dbReference type="EMBL" id="HBEO01029137">
    <property type="protein sequence ID" value="CAD8501161.1"/>
    <property type="molecule type" value="Transcribed_RNA"/>
</dbReference>
<dbReference type="PANTHER" id="PTHR20884">
    <property type="entry name" value="GDP-D-GLUCOSE PHOSPHORYLASE 1"/>
    <property type="match status" value="1"/>
</dbReference>
<dbReference type="InterPro" id="IPR036265">
    <property type="entry name" value="HIT-like_sf"/>
</dbReference>
<evidence type="ECO:0000313" key="1">
    <source>
        <dbReference type="EMBL" id="CAD8501161.1"/>
    </source>
</evidence>
<dbReference type="AlphaFoldDB" id="A0A7S0F348"/>
<dbReference type="GO" id="GO:0000166">
    <property type="term" value="F:nucleotide binding"/>
    <property type="evidence" value="ECO:0007669"/>
    <property type="project" value="UniProtKB-KW"/>
</dbReference>
<dbReference type="GO" id="GO:0016787">
    <property type="term" value="F:hydrolase activity"/>
    <property type="evidence" value="ECO:0007669"/>
    <property type="project" value="UniProtKB-KW"/>
</dbReference>
<dbReference type="GO" id="GO:0005737">
    <property type="term" value="C:cytoplasm"/>
    <property type="evidence" value="ECO:0007669"/>
    <property type="project" value="UniProtKB-SubCell"/>
</dbReference>
<gene>
    <name evidence="1" type="ORF">HPHI1048_LOCUS19739</name>
</gene>
<reference evidence="1" key="1">
    <citation type="submission" date="2021-01" db="EMBL/GenBank/DDBJ databases">
        <authorList>
            <person name="Corre E."/>
            <person name="Pelletier E."/>
            <person name="Niang G."/>
            <person name="Scheremetjew M."/>
            <person name="Finn R."/>
            <person name="Kale V."/>
            <person name="Holt S."/>
            <person name="Cochrane G."/>
            <person name="Meng A."/>
            <person name="Brown T."/>
            <person name="Cohen L."/>
        </authorList>
    </citation>
    <scope>NUCLEOTIDE SEQUENCE</scope>
    <source>
        <strain evidence="1">CCMP325</strain>
    </source>
</reference>
<sequence length="440" mass="48554">MALASDVRTEALLLSSSLLLKTSPAASSCSIYNSYLRTAPSSASPSSQLLHKVHAVEQVRLRGRSRAPIHTPWMSSGGSTPAGYVEIDPSCSDAASVLSQRWMELVAAGRIASESNFEGRRLRYGLRMNSAGGIEEFVEDVENVGGGNMANCRSLYKEDGGVMIKLVSSRRLRPPAAFNRSQQRRVLPPHDSSCSLCFGPISLPLREKAAVVVLPTECEERRWDFHYNIAPIEARGHFLVVPDMGKEENCREQKLILTDCMDMAAMSKQLRGICLNFNSPNAGATQNHIHLHAWKQDYVYSVEQAGEREGEWDFGGVSVRELEYPAFCVRISNDKSSSHVGKVVHRILEAAGEDSELSWNVVFSNGNVYIFLRTSEVAQQSLPGFAFGCNQMMGFWNVDTEDQFELVDHKTASLALRETSVGSLRGRSVISRAREGFVGD</sequence>
<protein>
    <recommendedName>
        <fullName evidence="2">GDP-D-glucose phosphorylase</fullName>
    </recommendedName>
</protein>
<evidence type="ECO:0008006" key="2">
    <source>
        <dbReference type="Google" id="ProtNLM"/>
    </source>
</evidence>
<name>A0A7S0F348_9CRYP</name>
<dbReference type="GO" id="GO:0080048">
    <property type="term" value="F:GDP-D-glucose phosphorylase activity"/>
    <property type="evidence" value="ECO:0007669"/>
    <property type="project" value="UniProtKB-EC"/>
</dbReference>
<dbReference type="PANTHER" id="PTHR20884:SF8">
    <property type="entry name" value="GDP-D-GLUCOSE PHOSPHORYLASE 1"/>
    <property type="match status" value="1"/>
</dbReference>
<dbReference type="SUPFAM" id="SSF54197">
    <property type="entry name" value="HIT-like"/>
    <property type="match status" value="1"/>
</dbReference>
<proteinExistence type="predicted"/>